<organism evidence="1 2">
    <name type="scientific">Ilex paraguariensis</name>
    <name type="common">yerba mate</name>
    <dbReference type="NCBI Taxonomy" id="185542"/>
    <lineage>
        <taxon>Eukaryota</taxon>
        <taxon>Viridiplantae</taxon>
        <taxon>Streptophyta</taxon>
        <taxon>Embryophyta</taxon>
        <taxon>Tracheophyta</taxon>
        <taxon>Spermatophyta</taxon>
        <taxon>Magnoliopsida</taxon>
        <taxon>eudicotyledons</taxon>
        <taxon>Gunneridae</taxon>
        <taxon>Pentapetalae</taxon>
        <taxon>asterids</taxon>
        <taxon>campanulids</taxon>
        <taxon>Aquifoliales</taxon>
        <taxon>Aquifoliaceae</taxon>
        <taxon>Ilex</taxon>
    </lineage>
</organism>
<gene>
    <name evidence="1" type="ORF">ILEXP_LOCUS13276</name>
</gene>
<dbReference type="EMBL" id="CAUOFW020001491">
    <property type="protein sequence ID" value="CAK9145464.1"/>
    <property type="molecule type" value="Genomic_DNA"/>
</dbReference>
<accession>A0ABC8RR14</accession>
<comment type="caution">
    <text evidence="1">The sequence shown here is derived from an EMBL/GenBank/DDBJ whole genome shotgun (WGS) entry which is preliminary data.</text>
</comment>
<dbReference type="PANTHER" id="PTHR33334:SF5">
    <property type="entry name" value="PROTEIN LNK2"/>
    <property type="match status" value="1"/>
</dbReference>
<sequence length="491" mass="55369">MARLDNCSEIFQNRQEEEEGDFVDYGWANIGSFDDLDRIFSNDEPIFGNVSLSNADDLWSSSKDVASCPDTSMPLSMDVPSVGLGAFRSTSEHPDVKTEYGLDQEQSFTTAYAKMNDIGCLPLKNVQAKMNQITYAGGKSKLLMKDKTASEMIGKTAAFNPHLDAEPVATPDNNADKLNRHRKLWKIQKKSEETREARQLQELCGTWPSFGIQFQQFEGHYAPPMGLPCPSLLLNQKRLLQAPDSLQYNHFSNPLLAPPVYGNMANQYPTLPVLQYFHSGESNHQEVPSGYDVSPGNSNRLNKTSGTPGKHLTMTPQEKIEKLRRRQQLRAMLAIQKQKQQFSHQVSCAEQSVTQKFSHENQMQLIPGGNTEDEENLSTLPYLDPNSQVEQDDSNTVSMAIDDFSMEDTILHQLQKVIAKLDIQIRLCIRDSLFRLAQSAKKRQYASDTSSTNESSRDEILAKEEINSHNRLVKQSVVLILYLKIGYLYFA</sequence>
<keyword evidence="2" id="KW-1185">Reference proteome</keyword>
<evidence type="ECO:0000313" key="1">
    <source>
        <dbReference type="EMBL" id="CAK9145464.1"/>
    </source>
</evidence>
<dbReference type="InterPro" id="IPR039928">
    <property type="entry name" value="LNK"/>
</dbReference>
<evidence type="ECO:0008006" key="3">
    <source>
        <dbReference type="Google" id="ProtNLM"/>
    </source>
</evidence>
<reference evidence="1 2" key="1">
    <citation type="submission" date="2024-02" db="EMBL/GenBank/DDBJ databases">
        <authorList>
            <person name="Vignale AGUSTIN F."/>
            <person name="Sosa J E."/>
            <person name="Modenutti C."/>
        </authorList>
    </citation>
    <scope>NUCLEOTIDE SEQUENCE [LARGE SCALE GENOMIC DNA]</scope>
</reference>
<name>A0ABC8RR14_9AQUA</name>
<dbReference type="AlphaFoldDB" id="A0ABC8RR14"/>
<protein>
    <recommendedName>
        <fullName evidence="3">Protein LNK2</fullName>
    </recommendedName>
</protein>
<dbReference type="PANTHER" id="PTHR33334">
    <property type="entry name" value="PROTEIN LNK1"/>
    <property type="match status" value="1"/>
</dbReference>
<evidence type="ECO:0000313" key="2">
    <source>
        <dbReference type="Proteomes" id="UP001642360"/>
    </source>
</evidence>
<proteinExistence type="predicted"/>
<dbReference type="Proteomes" id="UP001642360">
    <property type="component" value="Unassembled WGS sequence"/>
</dbReference>